<reference evidence="3" key="1">
    <citation type="journal article" date="2020" name="Mol. Plant Microbe Interact.">
        <title>Genome Sequence of the Biocontrol Agent Coniothyrium minitans strain Conio (IMI 134523).</title>
        <authorList>
            <person name="Patel D."/>
            <person name="Shittu T.A."/>
            <person name="Baroncelli R."/>
            <person name="Muthumeenakshi S."/>
            <person name="Osborne T.H."/>
            <person name="Janganan T.K."/>
            <person name="Sreenivasaprasad S."/>
        </authorList>
    </citation>
    <scope>NUCLEOTIDE SEQUENCE</scope>
    <source>
        <strain evidence="3">Conio</strain>
    </source>
</reference>
<accession>A0A9P6GA08</accession>
<dbReference type="FunFam" id="3.30.420.40:FF:000191">
    <property type="entry name" value="Retrograde regulation protein 2"/>
    <property type="match status" value="1"/>
</dbReference>
<dbReference type="InterPro" id="IPR003695">
    <property type="entry name" value="Ppx_GppA_N"/>
</dbReference>
<dbReference type="InterPro" id="IPR050273">
    <property type="entry name" value="GppA/Ppx_hydrolase"/>
</dbReference>
<gene>
    <name evidence="3" type="ORF">PMIN01_09830</name>
</gene>
<dbReference type="Gene3D" id="1.10.3210.10">
    <property type="entry name" value="Hypothetical protein af1432"/>
    <property type="match status" value="1"/>
</dbReference>
<dbReference type="InterPro" id="IPR057512">
    <property type="entry name" value="RTG2_C"/>
</dbReference>
<dbReference type="Pfam" id="PF02541">
    <property type="entry name" value="Ppx-GppA"/>
    <property type="match status" value="1"/>
</dbReference>
<proteinExistence type="predicted"/>
<dbReference type="AlphaFoldDB" id="A0A9P6GA08"/>
<protein>
    <submittedName>
        <fullName evidence="3">Retrograde regulation protein 2</fullName>
    </submittedName>
</protein>
<dbReference type="Gene3D" id="3.30.420.150">
    <property type="entry name" value="Exopolyphosphatase. Domain 2"/>
    <property type="match status" value="1"/>
</dbReference>
<sequence>MGGGCEFPQYHSQTNYASDDLYTEVKCSAEYLQAVVDMGSNGIRFSISDLAPPTTRIIPTLHVHRIDISLYDAQFDHLTGARVPIPDRVINDVVAGLLRFKIICADFGVPSSRIRIIATEATRTAINCVEFLQTISKVTGVPVELLTKEDEGKIGALGIASSFSEMEGIAMDLGGGSMQITWLASHSGDLQMSPKGAFSFPYGAAALTQKLDELTKGKNHNEAKKAMERLRKEMEISFRKAYVGLEVPNDMVKRAKHDGGFKMYLSGGGFRGWGYLLLYQNQTQKHHYPISIINGFTVPNSEFSDTERLKKVAHTAQKIFRVSDRRRKQVPAVAFLVNVLANALPYGIKEAHFCQGGVREGVLFQALPPRIREQNPLTVATTPYAKASAPRIAELLLDALPESSGAHSELMSDLLTVDIVEALANTLYVHSIMSKESSSTSALYSTSTGLLSSTHGVSHSSRALLALVLEESYGGELPPREAKFKADLRAILEAKDVWWTCYIGKVALLVRRLYPSGFVEETKPRVRLSAQWTMESRGERGTNGIELLFLIQKSTNDPVKLKETIQDHLHVIKKVGKAKNWIGGRDGWGLVVKVSVREVQPVE</sequence>
<dbReference type="Pfam" id="PF23566">
    <property type="entry name" value="RTG2_C"/>
    <property type="match status" value="1"/>
</dbReference>
<dbReference type="EMBL" id="WJXW01000011">
    <property type="protein sequence ID" value="KAF9731901.1"/>
    <property type="molecule type" value="Genomic_DNA"/>
</dbReference>
<feature type="domain" description="RTG2 C-terminal" evidence="2">
    <location>
        <begin position="375"/>
        <end position="598"/>
    </location>
</feature>
<dbReference type="OrthoDB" id="2014654at2759"/>
<dbReference type="Gene3D" id="3.30.420.40">
    <property type="match status" value="1"/>
</dbReference>
<evidence type="ECO:0000259" key="1">
    <source>
        <dbReference type="Pfam" id="PF02541"/>
    </source>
</evidence>
<dbReference type="PANTHER" id="PTHR30005">
    <property type="entry name" value="EXOPOLYPHOSPHATASE"/>
    <property type="match status" value="1"/>
</dbReference>
<dbReference type="GO" id="GO:0006357">
    <property type="term" value="P:regulation of transcription by RNA polymerase II"/>
    <property type="evidence" value="ECO:0007669"/>
    <property type="project" value="TreeGrafter"/>
</dbReference>
<organism evidence="3 4">
    <name type="scientific">Paraphaeosphaeria minitans</name>
    <dbReference type="NCBI Taxonomy" id="565426"/>
    <lineage>
        <taxon>Eukaryota</taxon>
        <taxon>Fungi</taxon>
        <taxon>Dikarya</taxon>
        <taxon>Ascomycota</taxon>
        <taxon>Pezizomycotina</taxon>
        <taxon>Dothideomycetes</taxon>
        <taxon>Pleosporomycetidae</taxon>
        <taxon>Pleosporales</taxon>
        <taxon>Massarineae</taxon>
        <taxon>Didymosphaeriaceae</taxon>
        <taxon>Paraphaeosphaeria</taxon>
    </lineage>
</organism>
<dbReference type="Proteomes" id="UP000756921">
    <property type="component" value="Unassembled WGS sequence"/>
</dbReference>
<dbReference type="PANTHER" id="PTHR30005:SF0">
    <property type="entry name" value="RETROGRADE REGULATION PROTEIN 2"/>
    <property type="match status" value="1"/>
</dbReference>
<evidence type="ECO:0000313" key="4">
    <source>
        <dbReference type="Proteomes" id="UP000756921"/>
    </source>
</evidence>
<name>A0A9P6GA08_9PLEO</name>
<feature type="domain" description="Ppx/GppA phosphatase N-terminal" evidence="1">
    <location>
        <begin position="67"/>
        <end position="368"/>
    </location>
</feature>
<evidence type="ECO:0000313" key="3">
    <source>
        <dbReference type="EMBL" id="KAF9731901.1"/>
    </source>
</evidence>
<keyword evidence="4" id="KW-1185">Reference proteome</keyword>
<dbReference type="SUPFAM" id="SSF53067">
    <property type="entry name" value="Actin-like ATPase domain"/>
    <property type="match status" value="2"/>
</dbReference>
<evidence type="ECO:0000259" key="2">
    <source>
        <dbReference type="Pfam" id="PF23566"/>
    </source>
</evidence>
<comment type="caution">
    <text evidence="3">The sequence shown here is derived from an EMBL/GenBank/DDBJ whole genome shotgun (WGS) entry which is preliminary data.</text>
</comment>
<dbReference type="InterPro" id="IPR043129">
    <property type="entry name" value="ATPase_NBD"/>
</dbReference>